<evidence type="ECO:0000313" key="2">
    <source>
        <dbReference type="Proteomes" id="UP001596156"/>
    </source>
</evidence>
<name>A0ABW0DK49_STRFI</name>
<dbReference type="Proteomes" id="UP001596156">
    <property type="component" value="Unassembled WGS sequence"/>
</dbReference>
<organism evidence="1 2">
    <name type="scientific">Streptomyces fimbriatus</name>
    <dbReference type="NCBI Taxonomy" id="68197"/>
    <lineage>
        <taxon>Bacteria</taxon>
        <taxon>Bacillati</taxon>
        <taxon>Actinomycetota</taxon>
        <taxon>Actinomycetes</taxon>
        <taxon>Kitasatosporales</taxon>
        <taxon>Streptomycetaceae</taxon>
        <taxon>Streptomyces</taxon>
    </lineage>
</organism>
<gene>
    <name evidence="1" type="ORF">ACFPN6_35885</name>
</gene>
<accession>A0ABW0DK49</accession>
<reference evidence="2" key="1">
    <citation type="journal article" date="2019" name="Int. J. Syst. Evol. Microbiol.">
        <title>The Global Catalogue of Microorganisms (GCM) 10K type strain sequencing project: providing services to taxonomists for standard genome sequencing and annotation.</title>
        <authorList>
            <consortium name="The Broad Institute Genomics Platform"/>
            <consortium name="The Broad Institute Genome Sequencing Center for Infectious Disease"/>
            <person name="Wu L."/>
            <person name="Ma J."/>
        </authorList>
    </citation>
    <scope>NUCLEOTIDE SEQUENCE [LARGE SCALE GENOMIC DNA]</scope>
    <source>
        <strain evidence="2">CCM 8479</strain>
    </source>
</reference>
<dbReference type="EMBL" id="JBHSKL010000058">
    <property type="protein sequence ID" value="MFC5229827.1"/>
    <property type="molecule type" value="Genomic_DNA"/>
</dbReference>
<protein>
    <submittedName>
        <fullName evidence="1">Uncharacterized protein</fullName>
    </submittedName>
</protein>
<comment type="caution">
    <text evidence="1">The sequence shown here is derived from an EMBL/GenBank/DDBJ whole genome shotgun (WGS) entry which is preliminary data.</text>
</comment>
<keyword evidence="2" id="KW-1185">Reference proteome</keyword>
<evidence type="ECO:0000313" key="1">
    <source>
        <dbReference type="EMBL" id="MFC5229827.1"/>
    </source>
</evidence>
<dbReference type="RefSeq" id="WP_344645560.1">
    <property type="nucleotide sequence ID" value="NZ_BAAASS010000017.1"/>
</dbReference>
<proteinExistence type="predicted"/>
<sequence>MTGGLSHRYDTLRLVERLNEDWYDLAVSSGLFDRRREFLVQLPQGGCTHRGFLQNLHRGRRIAPVVRTRVRLLERWDIMGRGATSAFLGIRAGHPGFGMTALDSSVYVSASTGEVDVDVLAVAHPDRSERRCHFG</sequence>